<keyword evidence="2" id="KW-1185">Reference proteome</keyword>
<comment type="caution">
    <text evidence="1">The sequence shown here is derived from an EMBL/GenBank/DDBJ whole genome shotgun (WGS) entry which is preliminary data.</text>
</comment>
<protein>
    <submittedName>
        <fullName evidence="1">MoaD/ThiS family protein</fullName>
    </submittedName>
</protein>
<dbReference type="InterPro" id="IPR052045">
    <property type="entry name" value="Sulfur_Carrier/Prot_Modifier"/>
</dbReference>
<evidence type="ECO:0000313" key="2">
    <source>
        <dbReference type="Proteomes" id="UP000470470"/>
    </source>
</evidence>
<dbReference type="InterPro" id="IPR054834">
    <property type="entry name" value="SAMP1_3"/>
</dbReference>
<dbReference type="SUPFAM" id="SSF54285">
    <property type="entry name" value="MoaD/ThiS"/>
    <property type="match status" value="1"/>
</dbReference>
<dbReference type="PANTHER" id="PTHR38031">
    <property type="entry name" value="SULFUR CARRIER PROTEIN SLR0821-RELATED"/>
    <property type="match status" value="1"/>
</dbReference>
<name>A0A7K3WCV6_9ACTN</name>
<dbReference type="InterPro" id="IPR012675">
    <property type="entry name" value="Beta-grasp_dom_sf"/>
</dbReference>
<accession>A0A7K3WCV6</accession>
<reference evidence="1 2" key="1">
    <citation type="submission" date="2020-02" db="EMBL/GenBank/DDBJ databases">
        <title>The whole genome sequence of CPCC 205119.</title>
        <authorList>
            <person name="Jiang Z."/>
        </authorList>
    </citation>
    <scope>NUCLEOTIDE SEQUENCE [LARGE SCALE GENOMIC DNA]</scope>
    <source>
        <strain evidence="1 2">CPCC 205119</strain>
    </source>
</reference>
<dbReference type="Gene3D" id="3.10.20.30">
    <property type="match status" value="1"/>
</dbReference>
<dbReference type="NCBIfam" id="NF041918">
    <property type="entry name" value="SAMP1"/>
    <property type="match status" value="1"/>
</dbReference>
<dbReference type="InterPro" id="IPR016155">
    <property type="entry name" value="Mopterin_synth/thiamin_S_b"/>
</dbReference>
<dbReference type="EMBL" id="JAAGWK010000009">
    <property type="protein sequence ID" value="NEL53610.1"/>
    <property type="molecule type" value="Genomic_DNA"/>
</dbReference>
<dbReference type="PANTHER" id="PTHR38031:SF1">
    <property type="entry name" value="SULFUR CARRIER PROTEIN CYSO"/>
    <property type="match status" value="1"/>
</dbReference>
<organism evidence="1 2">
    <name type="scientific">Goekera deserti</name>
    <dbReference type="NCBI Taxonomy" id="2497753"/>
    <lineage>
        <taxon>Bacteria</taxon>
        <taxon>Bacillati</taxon>
        <taxon>Actinomycetota</taxon>
        <taxon>Actinomycetes</taxon>
        <taxon>Geodermatophilales</taxon>
        <taxon>Geodermatophilaceae</taxon>
        <taxon>Goekera</taxon>
    </lineage>
</organism>
<sequence length="97" mass="10130">MSPGEVCLRVPRSLAAHLGDATEVRLPLPADATVRGVLDALTGAHPGLDRRVRTEAGELRRHVNVYVDGEDVRRTGGLDTAVPAGAEVQVLQSIAGG</sequence>
<gene>
    <name evidence="1" type="ORF">G1H19_06265</name>
</gene>
<dbReference type="Pfam" id="PF02597">
    <property type="entry name" value="ThiS"/>
    <property type="match status" value="1"/>
</dbReference>
<dbReference type="InterPro" id="IPR003749">
    <property type="entry name" value="ThiS/MoaD-like"/>
</dbReference>
<dbReference type="RefSeq" id="WP_162392606.1">
    <property type="nucleotide sequence ID" value="NZ_JAABOZ010000002.1"/>
</dbReference>
<dbReference type="Proteomes" id="UP000470470">
    <property type="component" value="Unassembled WGS sequence"/>
</dbReference>
<dbReference type="AlphaFoldDB" id="A0A7K3WCV6"/>
<evidence type="ECO:0000313" key="1">
    <source>
        <dbReference type="EMBL" id="NEL53610.1"/>
    </source>
</evidence>
<proteinExistence type="predicted"/>